<dbReference type="Proteomes" id="UP001519460">
    <property type="component" value="Unassembled WGS sequence"/>
</dbReference>
<gene>
    <name evidence="1" type="ORF">BaRGS_00015439</name>
</gene>
<name>A0ABD0L1A3_9CAEN</name>
<dbReference type="AlphaFoldDB" id="A0ABD0L1A3"/>
<protein>
    <submittedName>
        <fullName evidence="1">Uncharacterized protein</fullName>
    </submittedName>
</protein>
<comment type="caution">
    <text evidence="1">The sequence shown here is derived from an EMBL/GenBank/DDBJ whole genome shotgun (WGS) entry which is preliminary data.</text>
</comment>
<evidence type="ECO:0000313" key="1">
    <source>
        <dbReference type="EMBL" id="KAK7493313.1"/>
    </source>
</evidence>
<evidence type="ECO:0000313" key="2">
    <source>
        <dbReference type="Proteomes" id="UP001519460"/>
    </source>
</evidence>
<dbReference type="EMBL" id="JACVVK020000094">
    <property type="protein sequence ID" value="KAK7493313.1"/>
    <property type="molecule type" value="Genomic_DNA"/>
</dbReference>
<sequence>MCRQNMHHRPCRRRTGCEWPLPCGPVPVCEPLPCDLSPSSDGKRAIQAQDISAVTGVEKFSPLGTCHNGSGCSAVGVASLSQ</sequence>
<proteinExistence type="predicted"/>
<keyword evidence="2" id="KW-1185">Reference proteome</keyword>
<reference evidence="1 2" key="1">
    <citation type="journal article" date="2023" name="Sci. Data">
        <title>Genome assembly of the Korean intertidal mud-creeper Batillaria attramentaria.</title>
        <authorList>
            <person name="Patra A.K."/>
            <person name="Ho P.T."/>
            <person name="Jun S."/>
            <person name="Lee S.J."/>
            <person name="Kim Y."/>
            <person name="Won Y.J."/>
        </authorList>
    </citation>
    <scope>NUCLEOTIDE SEQUENCE [LARGE SCALE GENOMIC DNA]</scope>
    <source>
        <strain evidence="1">Wonlab-2016</strain>
    </source>
</reference>
<accession>A0ABD0L1A3</accession>
<organism evidence="1 2">
    <name type="scientific">Batillaria attramentaria</name>
    <dbReference type="NCBI Taxonomy" id="370345"/>
    <lineage>
        <taxon>Eukaryota</taxon>
        <taxon>Metazoa</taxon>
        <taxon>Spiralia</taxon>
        <taxon>Lophotrochozoa</taxon>
        <taxon>Mollusca</taxon>
        <taxon>Gastropoda</taxon>
        <taxon>Caenogastropoda</taxon>
        <taxon>Sorbeoconcha</taxon>
        <taxon>Cerithioidea</taxon>
        <taxon>Batillariidae</taxon>
        <taxon>Batillaria</taxon>
    </lineage>
</organism>